<sequence length="58" mass="6390">MPKCPSCDADAANPNYRQQMVEPKSNRDGVTVTATTGQRYWMVLCPNCDAVLGILEDD</sequence>
<dbReference type="GeneID" id="73046530"/>
<organism evidence="1 2">
    <name type="scientific">Halorussus aquaticus</name>
    <dbReference type="NCBI Taxonomy" id="2953748"/>
    <lineage>
        <taxon>Archaea</taxon>
        <taxon>Methanobacteriati</taxon>
        <taxon>Methanobacteriota</taxon>
        <taxon>Stenosarchaea group</taxon>
        <taxon>Halobacteria</taxon>
        <taxon>Halobacteriales</taxon>
        <taxon>Haladaptataceae</taxon>
        <taxon>Halorussus</taxon>
    </lineage>
</organism>
<evidence type="ECO:0000313" key="1">
    <source>
        <dbReference type="EMBL" id="MFC4826373.1"/>
    </source>
</evidence>
<accession>A0ABD5Q6T4</accession>
<dbReference type="Proteomes" id="UP001595945">
    <property type="component" value="Unassembled WGS sequence"/>
</dbReference>
<dbReference type="AlphaFoldDB" id="A0ABD5Q6T4"/>
<reference evidence="1 2" key="1">
    <citation type="journal article" date="2019" name="Int. J. Syst. Evol. Microbiol.">
        <title>The Global Catalogue of Microorganisms (GCM) 10K type strain sequencing project: providing services to taxonomists for standard genome sequencing and annotation.</title>
        <authorList>
            <consortium name="The Broad Institute Genomics Platform"/>
            <consortium name="The Broad Institute Genome Sequencing Center for Infectious Disease"/>
            <person name="Wu L."/>
            <person name="Ma J."/>
        </authorList>
    </citation>
    <scope>NUCLEOTIDE SEQUENCE [LARGE SCALE GENOMIC DNA]</scope>
    <source>
        <strain evidence="1 2">XZYJ18</strain>
    </source>
</reference>
<protein>
    <recommendedName>
        <fullName evidence="3">Small CPxCG-related zinc finger protein</fullName>
    </recommendedName>
</protein>
<gene>
    <name evidence="1" type="ORF">ACFO9K_19125</name>
</gene>
<dbReference type="RefSeq" id="WP_254268023.1">
    <property type="nucleotide sequence ID" value="NZ_CP100400.1"/>
</dbReference>
<comment type="caution">
    <text evidence="1">The sequence shown here is derived from an EMBL/GenBank/DDBJ whole genome shotgun (WGS) entry which is preliminary data.</text>
</comment>
<evidence type="ECO:0000313" key="2">
    <source>
        <dbReference type="Proteomes" id="UP001595945"/>
    </source>
</evidence>
<name>A0ABD5Q6T4_9EURY</name>
<dbReference type="EMBL" id="JBHSHT010000002">
    <property type="protein sequence ID" value="MFC4826373.1"/>
    <property type="molecule type" value="Genomic_DNA"/>
</dbReference>
<proteinExistence type="predicted"/>
<keyword evidence="2" id="KW-1185">Reference proteome</keyword>
<evidence type="ECO:0008006" key="3">
    <source>
        <dbReference type="Google" id="ProtNLM"/>
    </source>
</evidence>